<dbReference type="InterPro" id="IPR045864">
    <property type="entry name" value="aa-tRNA-synth_II/BPL/LPL"/>
</dbReference>
<dbReference type="Gene3D" id="3.30.56.10">
    <property type="match status" value="2"/>
</dbReference>
<evidence type="ECO:0000256" key="9">
    <source>
        <dbReference type="ARBA" id="ARBA00022741"/>
    </source>
</evidence>
<dbReference type="CDD" id="cd00769">
    <property type="entry name" value="PheRS_beta_core"/>
    <property type="match status" value="1"/>
</dbReference>
<dbReference type="EC" id="6.1.1.20" evidence="5"/>
<dbReference type="NCBIfam" id="TIGR00471">
    <property type="entry name" value="pheT_arch"/>
    <property type="match status" value="1"/>
</dbReference>
<dbReference type="PANTHER" id="PTHR10947">
    <property type="entry name" value="PHENYLALANYL-TRNA SYNTHETASE BETA CHAIN AND LEUCINE-RICH REPEAT-CONTAINING PROTEIN 47"/>
    <property type="match status" value="1"/>
</dbReference>
<evidence type="ECO:0000256" key="1">
    <source>
        <dbReference type="ARBA" id="ARBA00001946"/>
    </source>
</evidence>
<dbReference type="Gene3D" id="3.50.40.10">
    <property type="entry name" value="Phenylalanyl-trna Synthetase, Chain B, domain 3"/>
    <property type="match status" value="1"/>
</dbReference>
<keyword evidence="7 17" id="KW-0436">Ligase</keyword>
<dbReference type="EMBL" id="JAAAHW010003842">
    <property type="protein sequence ID" value="KAF9980457.1"/>
    <property type="molecule type" value="Genomic_DNA"/>
</dbReference>
<keyword evidence="10" id="KW-0067">ATP-binding</keyword>
<evidence type="ECO:0000256" key="8">
    <source>
        <dbReference type="ARBA" id="ARBA00022723"/>
    </source>
</evidence>
<dbReference type="AlphaFoldDB" id="A0A9P6SME9"/>
<dbReference type="Pfam" id="PF03484">
    <property type="entry name" value="B5"/>
    <property type="match status" value="1"/>
</dbReference>
<gene>
    <name evidence="17" type="primary">FRS1</name>
    <name evidence="17" type="ORF">BGZ65_005081</name>
</gene>
<dbReference type="Pfam" id="PF03483">
    <property type="entry name" value="B3_4"/>
    <property type="match status" value="1"/>
</dbReference>
<dbReference type="InterPro" id="IPR041616">
    <property type="entry name" value="PheRS_beta_core"/>
</dbReference>
<protein>
    <recommendedName>
        <fullName evidence="5">phenylalanine--tRNA ligase</fullName>
        <ecNumber evidence="5">6.1.1.20</ecNumber>
    </recommendedName>
    <alternativeName>
        <fullName evidence="14">Phenylalanyl-tRNA synthetase beta subunit</fullName>
    </alternativeName>
</protein>
<dbReference type="InterPro" id="IPR009061">
    <property type="entry name" value="DNA-bd_dom_put_sf"/>
</dbReference>
<dbReference type="InterPro" id="IPR004531">
    <property type="entry name" value="Phe-tRNA-synth_IIc_bsu_arc_euk"/>
</dbReference>
<dbReference type="Gene3D" id="3.30.930.10">
    <property type="entry name" value="Bira Bifunctional Protein, Domain 2"/>
    <property type="match status" value="1"/>
</dbReference>
<dbReference type="GO" id="GO:0004826">
    <property type="term" value="F:phenylalanine-tRNA ligase activity"/>
    <property type="evidence" value="ECO:0007669"/>
    <property type="project" value="UniProtKB-EC"/>
</dbReference>
<evidence type="ECO:0000259" key="16">
    <source>
        <dbReference type="PROSITE" id="PS51483"/>
    </source>
</evidence>
<dbReference type="PANTHER" id="PTHR10947:SF0">
    <property type="entry name" value="PHENYLALANINE--TRNA LIGASE BETA SUBUNIT"/>
    <property type="match status" value="1"/>
</dbReference>
<evidence type="ECO:0000256" key="13">
    <source>
        <dbReference type="ARBA" id="ARBA00023146"/>
    </source>
</evidence>
<evidence type="ECO:0000256" key="2">
    <source>
        <dbReference type="ARBA" id="ARBA00004496"/>
    </source>
</evidence>
<dbReference type="InterPro" id="IPR005146">
    <property type="entry name" value="B3/B4_tRNA-bd"/>
</dbReference>
<dbReference type="GO" id="GO:0000287">
    <property type="term" value="F:magnesium ion binding"/>
    <property type="evidence" value="ECO:0007669"/>
    <property type="project" value="InterPro"/>
</dbReference>
<evidence type="ECO:0000256" key="7">
    <source>
        <dbReference type="ARBA" id="ARBA00022598"/>
    </source>
</evidence>
<accession>A0A9P6SME9</accession>
<dbReference type="Pfam" id="PF17759">
    <property type="entry name" value="tRNA_synthFbeta"/>
    <property type="match status" value="1"/>
</dbReference>
<name>A0A9P6SME9_9FUNG</name>
<dbReference type="SMART" id="SM00873">
    <property type="entry name" value="B3_4"/>
    <property type="match status" value="1"/>
</dbReference>
<dbReference type="FunFam" id="3.50.40.10:FF:000002">
    <property type="entry name" value="phenylalanine--tRNA ligase beta subunit"/>
    <property type="match status" value="1"/>
</dbReference>
<comment type="caution">
    <text evidence="17">The sequence shown here is derived from an EMBL/GenBank/DDBJ whole genome shotgun (WGS) entry which is preliminary data.</text>
</comment>
<dbReference type="InterPro" id="IPR045060">
    <property type="entry name" value="Phe-tRNA-ligase_IIc_bsu"/>
</dbReference>
<dbReference type="SUPFAM" id="SSF46955">
    <property type="entry name" value="Putative DNA-binding domain"/>
    <property type="match status" value="2"/>
</dbReference>
<evidence type="ECO:0000256" key="4">
    <source>
        <dbReference type="ARBA" id="ARBA00011209"/>
    </source>
</evidence>
<evidence type="ECO:0000313" key="18">
    <source>
        <dbReference type="Proteomes" id="UP000749646"/>
    </source>
</evidence>
<dbReference type="InterPro" id="IPR020825">
    <property type="entry name" value="Phe-tRNA_synthase-like_B3/B4"/>
</dbReference>
<dbReference type="GO" id="GO:0009328">
    <property type="term" value="C:phenylalanine-tRNA ligase complex"/>
    <property type="evidence" value="ECO:0007669"/>
    <property type="project" value="TreeGrafter"/>
</dbReference>
<evidence type="ECO:0000256" key="3">
    <source>
        <dbReference type="ARBA" id="ARBA00007438"/>
    </source>
</evidence>
<keyword evidence="13" id="KW-0030">Aminoacyl-tRNA synthetase</keyword>
<comment type="catalytic activity">
    <reaction evidence="15">
        <text>tRNA(Phe) + L-phenylalanine + ATP = L-phenylalanyl-tRNA(Phe) + AMP + diphosphate + H(+)</text>
        <dbReference type="Rhea" id="RHEA:19413"/>
        <dbReference type="Rhea" id="RHEA-COMP:9668"/>
        <dbReference type="Rhea" id="RHEA-COMP:9699"/>
        <dbReference type="ChEBI" id="CHEBI:15378"/>
        <dbReference type="ChEBI" id="CHEBI:30616"/>
        <dbReference type="ChEBI" id="CHEBI:33019"/>
        <dbReference type="ChEBI" id="CHEBI:58095"/>
        <dbReference type="ChEBI" id="CHEBI:78442"/>
        <dbReference type="ChEBI" id="CHEBI:78531"/>
        <dbReference type="ChEBI" id="CHEBI:456215"/>
        <dbReference type="EC" id="6.1.1.20"/>
    </reaction>
</comment>
<keyword evidence="11" id="KW-0460">Magnesium</keyword>
<evidence type="ECO:0000256" key="6">
    <source>
        <dbReference type="ARBA" id="ARBA00022490"/>
    </source>
</evidence>
<evidence type="ECO:0000256" key="12">
    <source>
        <dbReference type="ARBA" id="ARBA00022917"/>
    </source>
</evidence>
<dbReference type="InterPro" id="IPR005147">
    <property type="entry name" value="tRNA_synthase_B5-dom"/>
</dbReference>
<evidence type="ECO:0000256" key="14">
    <source>
        <dbReference type="ARBA" id="ARBA00033189"/>
    </source>
</evidence>
<keyword evidence="12" id="KW-0648">Protein biosynthesis</keyword>
<keyword evidence="18" id="KW-1185">Reference proteome</keyword>
<comment type="subunit">
    <text evidence="4">Tetramer of two alpha and two beta subunits.</text>
</comment>
<dbReference type="InterPro" id="IPR040659">
    <property type="entry name" value="PhetRS_B1"/>
</dbReference>
<evidence type="ECO:0000256" key="15">
    <source>
        <dbReference type="ARBA" id="ARBA00049255"/>
    </source>
</evidence>
<dbReference type="SMART" id="SM00874">
    <property type="entry name" value="B5"/>
    <property type="match status" value="1"/>
</dbReference>
<dbReference type="GO" id="GO:0005524">
    <property type="term" value="F:ATP binding"/>
    <property type="evidence" value="ECO:0007669"/>
    <property type="project" value="UniProtKB-KW"/>
</dbReference>
<evidence type="ECO:0000256" key="11">
    <source>
        <dbReference type="ARBA" id="ARBA00022842"/>
    </source>
</evidence>
<sequence length="596" mass="67151">MPTVNVDREALYTALGRTYTFDEFMNICFNFGIELEEDTSAKKMAIREVGANRVDDSVSDRPILKIDIPANRYDLLCHEGISRSLLIHQGKAKPPVYKVLPPPNGQPLHKMTVKPETAAIRPFIVCAVLRDVKFTELNYKNFIDLQDKLHTNVCRKRTLVAIGTHDLDTLKGPFTYEALPPKDIQFVPLNQEKNMSGEELMTHYESDNNLGKFLPIIRDSQVYPVIYDCSRQVLSLPPIINSNHSKITLDTKNVFIECTATDLTKAKIVLNTMVAMFSEYCAKPFTLEQVEIVYEDKRQPVGVTPDITSRTTTAKVDYINSCTGLSLNPNEICDLLNRINEDKNEIVVTVPITRSDVLHQCDIMEDVAIAYGFNNLPLRAPSVSTIGKPYPLNKLADIARLELALAGWSEVSPLTLCSHDENFAFLRQKDPGNIAVRLAHPKTVEYQVVRTSLLPGVLKTLKENKKHSLPIKIFEVGDTAIKDDSMERRSRNIRKICATYSNKTSGLEQLHGLLDRTLQMLHAQPVDKNGTASGYWIQDSSENPTYFPSRCADIYLRQKGETKMIGSFGILHPEVLEKFGINFPTSAMEFDLEPFL</sequence>
<dbReference type="FunFam" id="3.30.930.10:FF:000059">
    <property type="entry name" value="phenylalanine--tRNA ligase beta subunit"/>
    <property type="match status" value="1"/>
</dbReference>
<dbReference type="Proteomes" id="UP000749646">
    <property type="component" value="Unassembled WGS sequence"/>
</dbReference>
<dbReference type="OrthoDB" id="1698572at2759"/>
<feature type="domain" description="B5" evidence="16">
    <location>
        <begin position="307"/>
        <end position="378"/>
    </location>
</feature>
<reference evidence="17" key="1">
    <citation type="journal article" date="2020" name="Fungal Divers.">
        <title>Resolving the Mortierellaceae phylogeny through synthesis of multi-gene phylogenetics and phylogenomics.</title>
        <authorList>
            <person name="Vandepol N."/>
            <person name="Liber J."/>
            <person name="Desiro A."/>
            <person name="Na H."/>
            <person name="Kennedy M."/>
            <person name="Barry K."/>
            <person name="Grigoriev I.V."/>
            <person name="Miller A.N."/>
            <person name="O'Donnell K."/>
            <person name="Stajich J.E."/>
            <person name="Bonito G."/>
        </authorList>
    </citation>
    <scope>NUCLEOTIDE SEQUENCE</scope>
    <source>
        <strain evidence="17">MES-2147</strain>
    </source>
</reference>
<dbReference type="Pfam" id="PF18262">
    <property type="entry name" value="PhetRS_B1"/>
    <property type="match status" value="1"/>
</dbReference>
<evidence type="ECO:0000313" key="17">
    <source>
        <dbReference type="EMBL" id="KAF9980457.1"/>
    </source>
</evidence>
<organism evidence="17 18">
    <name type="scientific">Modicella reniformis</name>
    <dbReference type="NCBI Taxonomy" id="1440133"/>
    <lineage>
        <taxon>Eukaryota</taxon>
        <taxon>Fungi</taxon>
        <taxon>Fungi incertae sedis</taxon>
        <taxon>Mucoromycota</taxon>
        <taxon>Mortierellomycotina</taxon>
        <taxon>Mortierellomycetes</taxon>
        <taxon>Mortierellales</taxon>
        <taxon>Mortierellaceae</taxon>
        <taxon>Modicella</taxon>
    </lineage>
</organism>
<dbReference type="SUPFAM" id="SSF55681">
    <property type="entry name" value="Class II aaRS and biotin synthetases"/>
    <property type="match status" value="1"/>
</dbReference>
<evidence type="ECO:0000256" key="10">
    <source>
        <dbReference type="ARBA" id="ARBA00022840"/>
    </source>
</evidence>
<comment type="subcellular location">
    <subcellularLocation>
        <location evidence="2">Cytoplasm</location>
    </subcellularLocation>
</comment>
<comment type="similarity">
    <text evidence="3">Belongs to the phenylalanyl-tRNA synthetase beta subunit family. Type 2 subfamily.</text>
</comment>
<evidence type="ECO:0000256" key="5">
    <source>
        <dbReference type="ARBA" id="ARBA00012814"/>
    </source>
</evidence>
<proteinExistence type="inferred from homology"/>
<comment type="cofactor">
    <cofactor evidence="1">
        <name>Mg(2+)</name>
        <dbReference type="ChEBI" id="CHEBI:18420"/>
    </cofactor>
</comment>
<keyword evidence="6" id="KW-0963">Cytoplasm</keyword>
<dbReference type="PROSITE" id="PS51483">
    <property type="entry name" value="B5"/>
    <property type="match status" value="1"/>
</dbReference>
<keyword evidence="8" id="KW-0479">Metal-binding</keyword>
<dbReference type="GO" id="GO:0003723">
    <property type="term" value="F:RNA binding"/>
    <property type="evidence" value="ECO:0007669"/>
    <property type="project" value="InterPro"/>
</dbReference>
<dbReference type="GO" id="GO:0006432">
    <property type="term" value="P:phenylalanyl-tRNA aminoacylation"/>
    <property type="evidence" value="ECO:0007669"/>
    <property type="project" value="InterPro"/>
</dbReference>
<keyword evidence="9" id="KW-0547">Nucleotide-binding</keyword>
<dbReference type="SUPFAM" id="SSF56037">
    <property type="entry name" value="PheT/TilS domain"/>
    <property type="match status" value="1"/>
</dbReference>